<accession>A0A6C0DFZ6</accession>
<reference evidence="2" key="1">
    <citation type="journal article" date="2020" name="Nature">
        <title>Giant virus diversity and host interactions through global metagenomics.</title>
        <authorList>
            <person name="Schulz F."/>
            <person name="Roux S."/>
            <person name="Paez-Espino D."/>
            <person name="Jungbluth S."/>
            <person name="Walsh D.A."/>
            <person name="Denef V.J."/>
            <person name="McMahon K.D."/>
            <person name="Konstantinidis K.T."/>
            <person name="Eloe-Fadrosh E.A."/>
            <person name="Kyrpides N.C."/>
            <person name="Woyke T."/>
        </authorList>
    </citation>
    <scope>NUCLEOTIDE SEQUENCE</scope>
    <source>
        <strain evidence="2">GVMAG-M-3300023174-141</strain>
    </source>
</reference>
<evidence type="ECO:0000313" key="2">
    <source>
        <dbReference type="EMBL" id="QHT14879.1"/>
    </source>
</evidence>
<proteinExistence type="predicted"/>
<protein>
    <submittedName>
        <fullName evidence="2">Uncharacterized protein</fullName>
    </submittedName>
</protein>
<name>A0A6C0DFZ6_9ZZZZ</name>
<organism evidence="2">
    <name type="scientific">viral metagenome</name>
    <dbReference type="NCBI Taxonomy" id="1070528"/>
    <lineage>
        <taxon>unclassified sequences</taxon>
        <taxon>metagenomes</taxon>
        <taxon>organismal metagenomes</taxon>
    </lineage>
</organism>
<keyword evidence="1" id="KW-0472">Membrane</keyword>
<sequence>MIKHIRLVPLIIGIVIGIIAVIYVKPEQSVVYKYPNPATADKTVYKDKNGICYRYRANKVDCDKNESKMKDFPLSK</sequence>
<feature type="transmembrane region" description="Helical" evidence="1">
    <location>
        <begin position="7"/>
        <end position="24"/>
    </location>
</feature>
<keyword evidence="1" id="KW-1133">Transmembrane helix</keyword>
<evidence type="ECO:0000256" key="1">
    <source>
        <dbReference type="SAM" id="Phobius"/>
    </source>
</evidence>
<dbReference type="EMBL" id="MN739595">
    <property type="protein sequence ID" value="QHT14879.1"/>
    <property type="molecule type" value="Genomic_DNA"/>
</dbReference>
<dbReference type="AlphaFoldDB" id="A0A6C0DFZ6"/>
<keyword evidence="1" id="KW-0812">Transmembrane</keyword>